<dbReference type="HAMAP" id="MF_02040">
    <property type="entry name" value="Mrp_NBP35"/>
    <property type="match status" value="1"/>
</dbReference>
<dbReference type="Gene3D" id="3.40.50.300">
    <property type="entry name" value="P-loop containing nucleotide triphosphate hydrolases"/>
    <property type="match status" value="1"/>
</dbReference>
<keyword evidence="3 6" id="KW-0067">ATP-binding</keyword>
<evidence type="ECO:0000256" key="1">
    <source>
        <dbReference type="ARBA" id="ARBA00022723"/>
    </source>
</evidence>
<evidence type="ECO:0000256" key="2">
    <source>
        <dbReference type="ARBA" id="ARBA00022741"/>
    </source>
</evidence>
<protein>
    <recommendedName>
        <fullName evidence="6">Iron-sulfur cluster carrier protein</fullName>
    </recommendedName>
</protein>
<keyword evidence="1 6" id="KW-0479">Metal-binding</keyword>
<reference evidence="7 8" key="1">
    <citation type="submission" date="2021-03" db="EMBL/GenBank/DDBJ databases">
        <title>Genomic Encyclopedia of Type Strains, Phase IV (KMG-IV): sequencing the most valuable type-strain genomes for metagenomic binning, comparative biology and taxonomic classification.</title>
        <authorList>
            <person name="Goeker M."/>
        </authorList>
    </citation>
    <scope>NUCLEOTIDE SEQUENCE [LARGE SCALE GENOMIC DNA]</scope>
    <source>
        <strain evidence="7 8">DSM 27138</strain>
    </source>
</reference>
<dbReference type="EMBL" id="JAGGLG010000038">
    <property type="protein sequence ID" value="MBP2019878.1"/>
    <property type="molecule type" value="Genomic_DNA"/>
</dbReference>
<keyword evidence="6" id="KW-0378">Hydrolase</keyword>
<evidence type="ECO:0000313" key="8">
    <source>
        <dbReference type="Proteomes" id="UP001519289"/>
    </source>
</evidence>
<evidence type="ECO:0000256" key="3">
    <source>
        <dbReference type="ARBA" id="ARBA00022840"/>
    </source>
</evidence>
<dbReference type="PANTHER" id="PTHR23264">
    <property type="entry name" value="NUCLEOTIDE-BINDING PROTEIN NBP35 YEAST -RELATED"/>
    <property type="match status" value="1"/>
</dbReference>
<comment type="function">
    <text evidence="6">Binds and transfers iron-sulfur (Fe-S) clusters to target apoproteins. Can hydrolyze ATP.</text>
</comment>
<evidence type="ECO:0000313" key="7">
    <source>
        <dbReference type="EMBL" id="MBP2019878.1"/>
    </source>
</evidence>
<dbReference type="PANTHER" id="PTHR23264:SF19">
    <property type="entry name" value="CYTOSOLIC FE-S CLUSTER ASSEMBLY FACTOR NUBP2"/>
    <property type="match status" value="1"/>
</dbReference>
<keyword evidence="2 6" id="KW-0547">Nucleotide-binding</keyword>
<evidence type="ECO:0000256" key="5">
    <source>
        <dbReference type="ARBA" id="ARBA00023014"/>
    </source>
</evidence>
<dbReference type="RefSeq" id="WP_209467981.1">
    <property type="nucleotide sequence ID" value="NZ_JAGGLG010000038.1"/>
</dbReference>
<dbReference type="InterPro" id="IPR027417">
    <property type="entry name" value="P-loop_NTPase"/>
</dbReference>
<evidence type="ECO:0000256" key="6">
    <source>
        <dbReference type="HAMAP-Rule" id="MF_02040"/>
    </source>
</evidence>
<name>A0ABS4JWI1_9FIRM</name>
<sequence length="282" mass="29521">MTLCEKATPCVLCTAAGQCELDQERHSIWLLDRRLKEIGRRVLVLSNKGGVGKSTVTYNVAATLAMRGLQVGVLDADLSGPTLPLLAGVEGARMRAGEGGLVPVEPAAGLRLVSSGFFLQDQDDPIMWRDAYKFEFLTRLLADVAWGRLDLLLVDMPPGTGGELIGLNELLGRVDGAVVVTTPQRAALADGRKAIAACREAGIPVIGVVENMSGRLFGSGGGELVAGSTGVPFLGRIPLDETIAALSDAGVAPAVAEPFSSGGRALAEVGRRLEDAIRAIRR</sequence>
<dbReference type="CDD" id="cd02037">
    <property type="entry name" value="Mrp_NBP35"/>
    <property type="match status" value="1"/>
</dbReference>
<keyword evidence="8" id="KW-1185">Reference proteome</keyword>
<proteinExistence type="inferred from homology"/>
<dbReference type="Proteomes" id="UP001519289">
    <property type="component" value="Unassembled WGS sequence"/>
</dbReference>
<keyword evidence="5 6" id="KW-0411">Iron-sulfur</keyword>
<keyword evidence="4 6" id="KW-0408">Iron</keyword>
<comment type="subunit">
    <text evidence="6">Homodimer.</text>
</comment>
<dbReference type="Pfam" id="PF10609">
    <property type="entry name" value="ParA"/>
    <property type="match status" value="1"/>
</dbReference>
<comment type="caution">
    <text evidence="6">Lacks conserved residue(s) required for the propagation of feature annotation.</text>
</comment>
<dbReference type="InterPro" id="IPR033756">
    <property type="entry name" value="YlxH/NBP35"/>
</dbReference>
<evidence type="ECO:0000256" key="4">
    <source>
        <dbReference type="ARBA" id="ARBA00023004"/>
    </source>
</evidence>
<comment type="similarity">
    <text evidence="6">Belongs to the Mrp/NBP35 ATP-binding proteins family.</text>
</comment>
<gene>
    <name evidence="7" type="ORF">J2Z79_003320</name>
</gene>
<dbReference type="SUPFAM" id="SSF52540">
    <property type="entry name" value="P-loop containing nucleoside triphosphate hydrolases"/>
    <property type="match status" value="1"/>
</dbReference>
<comment type="caution">
    <text evidence="7">The sequence shown here is derived from an EMBL/GenBank/DDBJ whole genome shotgun (WGS) entry which is preliminary data.</text>
</comment>
<accession>A0ABS4JWI1</accession>
<dbReference type="InterPro" id="IPR019591">
    <property type="entry name" value="Mrp/NBP35_ATP-bd"/>
</dbReference>
<organism evidence="7 8">
    <name type="scientific">Symbiobacterium terraclitae</name>
    <dbReference type="NCBI Taxonomy" id="557451"/>
    <lineage>
        <taxon>Bacteria</taxon>
        <taxon>Bacillati</taxon>
        <taxon>Bacillota</taxon>
        <taxon>Clostridia</taxon>
        <taxon>Eubacteriales</taxon>
        <taxon>Symbiobacteriaceae</taxon>
        <taxon>Symbiobacterium</taxon>
    </lineage>
</organism>